<name>A0AAD7MEX7_9AGAR</name>
<evidence type="ECO:0000313" key="1">
    <source>
        <dbReference type="EMBL" id="KAJ7713292.1"/>
    </source>
</evidence>
<sequence length="270" mass="29500">MPLTTNSHVATKSRLTHATRPLLHHPTSAASPVLLLRRLPVCHPKACGQACPQSLGLLAVVLRRLDLGLSDDEMTPLVRVFHITSTPMLIDNSLRKPRLFPARALARYSPTYLIFLRKQKIASEILDAPPLAGLSLKVPRKQWVDVLLDSSSLSQMIVQKLPTTTIRSTSKIGSPLRPLPSLVVHCSSDSHLSSRVAQLFAKGNSTLINSTAAARIATPGHASLAAAYQIHFVWTALEFPTPSILRYRRLQFIPINCTVPAGEGRISTIV</sequence>
<accession>A0AAD7MEX7</accession>
<evidence type="ECO:0000313" key="2">
    <source>
        <dbReference type="Proteomes" id="UP001215598"/>
    </source>
</evidence>
<dbReference type="Proteomes" id="UP001215598">
    <property type="component" value="Unassembled WGS sequence"/>
</dbReference>
<keyword evidence="2" id="KW-1185">Reference proteome</keyword>
<proteinExistence type="predicted"/>
<protein>
    <submittedName>
        <fullName evidence="1">Uncharacterized protein</fullName>
    </submittedName>
</protein>
<gene>
    <name evidence="1" type="ORF">B0H16DRAFT_1702501</name>
</gene>
<organism evidence="1 2">
    <name type="scientific">Mycena metata</name>
    <dbReference type="NCBI Taxonomy" id="1033252"/>
    <lineage>
        <taxon>Eukaryota</taxon>
        <taxon>Fungi</taxon>
        <taxon>Dikarya</taxon>
        <taxon>Basidiomycota</taxon>
        <taxon>Agaricomycotina</taxon>
        <taxon>Agaricomycetes</taxon>
        <taxon>Agaricomycetidae</taxon>
        <taxon>Agaricales</taxon>
        <taxon>Marasmiineae</taxon>
        <taxon>Mycenaceae</taxon>
        <taxon>Mycena</taxon>
    </lineage>
</organism>
<comment type="caution">
    <text evidence="1">The sequence shown here is derived from an EMBL/GenBank/DDBJ whole genome shotgun (WGS) entry which is preliminary data.</text>
</comment>
<dbReference type="AlphaFoldDB" id="A0AAD7MEX7"/>
<reference evidence="1" key="1">
    <citation type="submission" date="2023-03" db="EMBL/GenBank/DDBJ databases">
        <title>Massive genome expansion in bonnet fungi (Mycena s.s.) driven by repeated elements and novel gene families across ecological guilds.</title>
        <authorList>
            <consortium name="Lawrence Berkeley National Laboratory"/>
            <person name="Harder C.B."/>
            <person name="Miyauchi S."/>
            <person name="Viragh M."/>
            <person name="Kuo A."/>
            <person name="Thoen E."/>
            <person name="Andreopoulos B."/>
            <person name="Lu D."/>
            <person name="Skrede I."/>
            <person name="Drula E."/>
            <person name="Henrissat B."/>
            <person name="Morin E."/>
            <person name="Kohler A."/>
            <person name="Barry K."/>
            <person name="LaButti K."/>
            <person name="Morin E."/>
            <person name="Salamov A."/>
            <person name="Lipzen A."/>
            <person name="Mereny Z."/>
            <person name="Hegedus B."/>
            <person name="Baldrian P."/>
            <person name="Stursova M."/>
            <person name="Weitz H."/>
            <person name="Taylor A."/>
            <person name="Grigoriev I.V."/>
            <person name="Nagy L.G."/>
            <person name="Martin F."/>
            <person name="Kauserud H."/>
        </authorList>
    </citation>
    <scope>NUCLEOTIDE SEQUENCE</scope>
    <source>
        <strain evidence="1">CBHHK182m</strain>
    </source>
</reference>
<dbReference type="EMBL" id="JARKIB010000346">
    <property type="protein sequence ID" value="KAJ7713292.1"/>
    <property type="molecule type" value="Genomic_DNA"/>
</dbReference>